<evidence type="ECO:0000256" key="6">
    <source>
        <dbReference type="SAM" id="Phobius"/>
    </source>
</evidence>
<feature type="transmembrane region" description="Helical" evidence="6">
    <location>
        <begin position="12"/>
        <end position="29"/>
    </location>
</feature>
<gene>
    <name evidence="8" type="ORF">SAMN02745148_03045</name>
</gene>
<evidence type="ECO:0000256" key="2">
    <source>
        <dbReference type="ARBA" id="ARBA00022475"/>
    </source>
</evidence>
<evidence type="ECO:0000259" key="7">
    <source>
        <dbReference type="Pfam" id="PF01292"/>
    </source>
</evidence>
<dbReference type="PANTHER" id="PTHR30485">
    <property type="entry name" value="NI/FE-HYDROGENASE 1 B-TYPE CYTOCHROME SUBUNIT"/>
    <property type="match status" value="1"/>
</dbReference>
<keyword evidence="3 6" id="KW-0812">Transmembrane</keyword>
<feature type="domain" description="Cytochrome b561 bacterial/Ni-hydrogenase" evidence="7">
    <location>
        <begin position="9"/>
        <end position="183"/>
    </location>
</feature>
<sequence>MKRNDTIRVWDPLVRIFHWSLVAVFFTAYLTEGEPEWLHTWAGYIALMLLGVRILWGFIGTRHARFSDFVYAPSTTLRYLVDELVGRARRYLGHNPAGGLMALALILLVVATGLSGMVLYAADEGAGPLAGLIPVTEAWEEGAEEVHEVLANLTLGMIGLHVVGVIFSSLRHRENLVASMLHGFKRLGDERH</sequence>
<keyword evidence="4 6" id="KW-1133">Transmembrane helix</keyword>
<dbReference type="EMBL" id="FQUJ01000015">
    <property type="protein sequence ID" value="SHF58944.1"/>
    <property type="molecule type" value="Genomic_DNA"/>
</dbReference>
<evidence type="ECO:0000313" key="9">
    <source>
        <dbReference type="Proteomes" id="UP000184346"/>
    </source>
</evidence>
<reference evidence="8 9" key="1">
    <citation type="submission" date="2016-11" db="EMBL/GenBank/DDBJ databases">
        <authorList>
            <person name="Jaros S."/>
            <person name="Januszkiewicz K."/>
            <person name="Wedrychowicz H."/>
        </authorList>
    </citation>
    <scope>NUCLEOTIDE SEQUENCE [LARGE SCALE GENOMIC DNA]</scope>
    <source>
        <strain evidence="8 9">DSM 19980</strain>
    </source>
</reference>
<evidence type="ECO:0000256" key="3">
    <source>
        <dbReference type="ARBA" id="ARBA00022692"/>
    </source>
</evidence>
<dbReference type="SUPFAM" id="SSF81342">
    <property type="entry name" value="Transmembrane di-heme cytochromes"/>
    <property type="match status" value="1"/>
</dbReference>
<dbReference type="AlphaFoldDB" id="A0A1M5CW04"/>
<evidence type="ECO:0000313" key="8">
    <source>
        <dbReference type="EMBL" id="SHF58944.1"/>
    </source>
</evidence>
<dbReference type="PANTHER" id="PTHR30485:SF2">
    <property type="entry name" value="BLL0597 PROTEIN"/>
    <property type="match status" value="1"/>
</dbReference>
<comment type="subcellular location">
    <subcellularLocation>
        <location evidence="1">Cell membrane</location>
        <topology evidence="1">Multi-pass membrane protein</topology>
    </subcellularLocation>
</comment>
<dbReference type="GO" id="GO:0009055">
    <property type="term" value="F:electron transfer activity"/>
    <property type="evidence" value="ECO:0007669"/>
    <property type="project" value="InterPro"/>
</dbReference>
<dbReference type="GO" id="GO:0020037">
    <property type="term" value="F:heme binding"/>
    <property type="evidence" value="ECO:0007669"/>
    <property type="project" value="TreeGrafter"/>
</dbReference>
<evidence type="ECO:0000256" key="4">
    <source>
        <dbReference type="ARBA" id="ARBA00022989"/>
    </source>
</evidence>
<feature type="transmembrane region" description="Helical" evidence="6">
    <location>
        <begin position="41"/>
        <end position="59"/>
    </location>
</feature>
<dbReference type="InterPro" id="IPR016174">
    <property type="entry name" value="Di-haem_cyt_TM"/>
</dbReference>
<dbReference type="GO" id="GO:0005886">
    <property type="term" value="C:plasma membrane"/>
    <property type="evidence" value="ECO:0007669"/>
    <property type="project" value="UniProtKB-SubCell"/>
</dbReference>
<protein>
    <submittedName>
        <fullName evidence="8">Cytochrome b</fullName>
    </submittedName>
</protein>
<evidence type="ECO:0000256" key="5">
    <source>
        <dbReference type="ARBA" id="ARBA00023136"/>
    </source>
</evidence>
<organism evidence="8 9">
    <name type="scientific">Modicisalibacter ilicicola DSM 19980</name>
    <dbReference type="NCBI Taxonomy" id="1121942"/>
    <lineage>
        <taxon>Bacteria</taxon>
        <taxon>Pseudomonadati</taxon>
        <taxon>Pseudomonadota</taxon>
        <taxon>Gammaproteobacteria</taxon>
        <taxon>Oceanospirillales</taxon>
        <taxon>Halomonadaceae</taxon>
        <taxon>Modicisalibacter</taxon>
    </lineage>
</organism>
<dbReference type="Proteomes" id="UP000184346">
    <property type="component" value="Unassembled WGS sequence"/>
</dbReference>
<dbReference type="Gene3D" id="1.20.950.20">
    <property type="entry name" value="Transmembrane di-heme cytochromes, Chain C"/>
    <property type="match status" value="1"/>
</dbReference>
<dbReference type="RefSeq" id="WP_072824402.1">
    <property type="nucleotide sequence ID" value="NZ_FQUJ01000015.1"/>
</dbReference>
<dbReference type="OrthoDB" id="196472at2"/>
<dbReference type="InterPro" id="IPR051542">
    <property type="entry name" value="Hydrogenase_cytochrome"/>
</dbReference>
<dbReference type="STRING" id="1121942.SAMN02745148_03045"/>
<keyword evidence="5 6" id="KW-0472">Membrane</keyword>
<dbReference type="Pfam" id="PF01292">
    <property type="entry name" value="Ni_hydr_CYTB"/>
    <property type="match status" value="1"/>
</dbReference>
<keyword evidence="9" id="KW-1185">Reference proteome</keyword>
<name>A0A1M5CW04_9GAMM</name>
<accession>A0A1M5CW04</accession>
<feature type="transmembrane region" description="Helical" evidence="6">
    <location>
        <begin position="149"/>
        <end position="170"/>
    </location>
</feature>
<evidence type="ECO:0000256" key="1">
    <source>
        <dbReference type="ARBA" id="ARBA00004651"/>
    </source>
</evidence>
<proteinExistence type="predicted"/>
<dbReference type="InterPro" id="IPR011577">
    <property type="entry name" value="Cyt_b561_bac/Ni-Hgenase"/>
</dbReference>
<keyword evidence="2" id="KW-1003">Cell membrane</keyword>
<feature type="transmembrane region" description="Helical" evidence="6">
    <location>
        <begin position="97"/>
        <end position="122"/>
    </location>
</feature>
<dbReference type="GO" id="GO:0022904">
    <property type="term" value="P:respiratory electron transport chain"/>
    <property type="evidence" value="ECO:0007669"/>
    <property type="project" value="InterPro"/>
</dbReference>